<dbReference type="InterPro" id="IPR004107">
    <property type="entry name" value="Integrase_SAM-like_N"/>
</dbReference>
<dbReference type="InterPro" id="IPR013762">
    <property type="entry name" value="Integrase-like_cat_sf"/>
</dbReference>
<dbReference type="RefSeq" id="WP_057180900.1">
    <property type="nucleotide sequence ID" value="NZ_BDQM01000012.1"/>
</dbReference>
<dbReference type="Pfam" id="PF00589">
    <property type="entry name" value="Phage_integrase"/>
    <property type="match status" value="1"/>
</dbReference>
<dbReference type="PANTHER" id="PTHR30349:SF64">
    <property type="entry name" value="PROPHAGE INTEGRASE INTD-RELATED"/>
    <property type="match status" value="1"/>
</dbReference>
<evidence type="ECO:0000256" key="1">
    <source>
        <dbReference type="ARBA" id="ARBA00008857"/>
    </source>
</evidence>
<accession>A0ABQ0MVB4</accession>
<sequence length="322" mass="37070">MSESLLLNSIGEFMITRRFAKRTIQTYIYWIKRYIIFNNKQHPSKLGNKEVEQYLTYLSNEENVAPGTQTIALNSLVFLYREFLGSPLSLSLNFNKSQRQAKLPVVLTKSETASLLSLVDTQHWLLANIMYGSGLRLMETVRLRVQDIDFDYMSVLVWQGKGGKNRRVTLAKELVEPLKLQIDLCKKYFELDSNSTHYQGVWLPFALKKKYPTAAKEFGWHYLFPSARLSRDPHDNNKVRRHHIDESSLQKAIKKSAKLAHIEKVVSCHTLRHSFATHLLQRGADIRTVQEQLGHSDIRTTQIYTHVIQAGANGVRSPLSDL</sequence>
<dbReference type="PANTHER" id="PTHR30349">
    <property type="entry name" value="PHAGE INTEGRASE-RELATED"/>
    <property type="match status" value="1"/>
</dbReference>
<organism evidence="8 9">
    <name type="scientific">Colwellia marinimaniae</name>
    <dbReference type="NCBI Taxonomy" id="1513592"/>
    <lineage>
        <taxon>Bacteria</taxon>
        <taxon>Pseudomonadati</taxon>
        <taxon>Pseudomonadota</taxon>
        <taxon>Gammaproteobacteria</taxon>
        <taxon>Alteromonadales</taxon>
        <taxon>Colwelliaceae</taxon>
        <taxon>Colwellia</taxon>
    </lineage>
</organism>
<keyword evidence="9" id="KW-1185">Reference proteome</keyword>
<gene>
    <name evidence="8" type="ORF">MTCD1_01886</name>
</gene>
<comment type="similarity">
    <text evidence="1">Belongs to the 'phage' integrase family.</text>
</comment>
<dbReference type="Proteomes" id="UP000197068">
    <property type="component" value="Unassembled WGS sequence"/>
</dbReference>
<evidence type="ECO:0000256" key="2">
    <source>
        <dbReference type="ARBA" id="ARBA00022908"/>
    </source>
</evidence>
<proteinExistence type="inferred from homology"/>
<dbReference type="InterPro" id="IPR002104">
    <property type="entry name" value="Integrase_catalytic"/>
</dbReference>
<protein>
    <submittedName>
        <fullName evidence="8">Integron integrase</fullName>
    </submittedName>
</protein>
<dbReference type="Gene3D" id="1.10.150.130">
    <property type="match status" value="1"/>
</dbReference>
<feature type="domain" description="Tyr recombinase" evidence="6">
    <location>
        <begin position="102"/>
        <end position="317"/>
    </location>
</feature>
<dbReference type="InterPro" id="IPR044068">
    <property type="entry name" value="CB"/>
</dbReference>
<keyword evidence="2" id="KW-0229">DNA integration</keyword>
<dbReference type="InterPro" id="IPR010998">
    <property type="entry name" value="Integrase_recombinase_N"/>
</dbReference>
<dbReference type="EMBL" id="BDQM01000012">
    <property type="protein sequence ID" value="GAW96272.1"/>
    <property type="molecule type" value="Genomic_DNA"/>
</dbReference>
<dbReference type="InterPro" id="IPR011946">
    <property type="entry name" value="Integrase_integron-type"/>
</dbReference>
<dbReference type="Pfam" id="PF13495">
    <property type="entry name" value="Phage_int_SAM_4"/>
    <property type="match status" value="1"/>
</dbReference>
<evidence type="ECO:0000259" key="6">
    <source>
        <dbReference type="PROSITE" id="PS51898"/>
    </source>
</evidence>
<keyword evidence="4" id="KW-0233">DNA recombination</keyword>
<evidence type="ECO:0000313" key="8">
    <source>
        <dbReference type="EMBL" id="GAW96272.1"/>
    </source>
</evidence>
<name>A0ABQ0MVB4_9GAMM</name>
<dbReference type="InterPro" id="IPR050090">
    <property type="entry name" value="Tyrosine_recombinase_XerCD"/>
</dbReference>
<evidence type="ECO:0000259" key="7">
    <source>
        <dbReference type="PROSITE" id="PS51900"/>
    </source>
</evidence>
<feature type="domain" description="Core-binding (CB)" evidence="7">
    <location>
        <begin position="1"/>
        <end position="84"/>
    </location>
</feature>
<dbReference type="SUPFAM" id="SSF56349">
    <property type="entry name" value="DNA breaking-rejoining enzymes"/>
    <property type="match status" value="1"/>
</dbReference>
<dbReference type="PROSITE" id="PS51898">
    <property type="entry name" value="TYR_RECOMBINASE"/>
    <property type="match status" value="1"/>
</dbReference>
<dbReference type="NCBIfam" id="TIGR02249">
    <property type="entry name" value="integrase_gron"/>
    <property type="match status" value="1"/>
</dbReference>
<comment type="caution">
    <text evidence="8">The sequence shown here is derived from an EMBL/GenBank/DDBJ whole genome shotgun (WGS) entry which is preliminary data.</text>
</comment>
<reference evidence="8 9" key="1">
    <citation type="submission" date="2017-06" db="EMBL/GenBank/DDBJ databases">
        <title>Whole Genome Sequences of Colwellia marinimaniae MTCD1.</title>
        <authorList>
            <person name="Kusumoto H."/>
            <person name="Inoue M."/>
            <person name="Tanikawa K."/>
            <person name="Maeji H."/>
            <person name="Cameron J.H."/>
            <person name="Bartlett D.H."/>
        </authorList>
    </citation>
    <scope>NUCLEOTIDE SEQUENCE [LARGE SCALE GENOMIC DNA]</scope>
    <source>
        <strain evidence="8 9">MTCD1</strain>
    </source>
</reference>
<dbReference type="PROSITE" id="PS51900">
    <property type="entry name" value="CB"/>
    <property type="match status" value="1"/>
</dbReference>
<evidence type="ECO:0000256" key="4">
    <source>
        <dbReference type="ARBA" id="ARBA00023172"/>
    </source>
</evidence>
<keyword evidence="3 5" id="KW-0238">DNA-binding</keyword>
<evidence type="ECO:0000313" key="9">
    <source>
        <dbReference type="Proteomes" id="UP000197068"/>
    </source>
</evidence>
<dbReference type="Gene3D" id="1.10.443.10">
    <property type="entry name" value="Intergrase catalytic core"/>
    <property type="match status" value="1"/>
</dbReference>
<evidence type="ECO:0000256" key="5">
    <source>
        <dbReference type="PROSITE-ProRule" id="PRU01248"/>
    </source>
</evidence>
<evidence type="ECO:0000256" key="3">
    <source>
        <dbReference type="ARBA" id="ARBA00023125"/>
    </source>
</evidence>
<dbReference type="InterPro" id="IPR011010">
    <property type="entry name" value="DNA_brk_join_enz"/>
</dbReference>